<dbReference type="RefSeq" id="WP_216374782.1">
    <property type="nucleotide sequence ID" value="NZ_JAGRYT010000012.1"/>
</dbReference>
<dbReference type="Pfam" id="PF07729">
    <property type="entry name" value="FCD"/>
    <property type="match status" value="1"/>
</dbReference>
<evidence type="ECO:0000256" key="2">
    <source>
        <dbReference type="ARBA" id="ARBA00023125"/>
    </source>
</evidence>
<dbReference type="SMART" id="SM00345">
    <property type="entry name" value="HTH_GNTR"/>
    <property type="match status" value="1"/>
</dbReference>
<evidence type="ECO:0000256" key="1">
    <source>
        <dbReference type="ARBA" id="ARBA00023015"/>
    </source>
</evidence>
<dbReference type="Proteomes" id="UP000686327">
    <property type="component" value="Unassembled WGS sequence"/>
</dbReference>
<comment type="caution">
    <text evidence="5">The sequence shown here is derived from an EMBL/GenBank/DDBJ whole genome shotgun (WGS) entry which is preliminary data.</text>
</comment>
<name>A0ABS6DDW3_9ENTR</name>
<sequence>MITHAVIFAPIGQASRSDQIVQRLSNAIITGLLEANEQLPNEADLAKMMGVSHITIREALNTLRANNLIHTIRGRNGGSFVCENSGEFNTTLHPFKAISSDYISDLGEMHCAIISHSAKLASRRMTPADINRLRDFIEELKTAATPEMKTQADMRCLLALAASSQSARLANQELLLQAEWASLVAILYRSEAIHREVIDLYTELINALENHNEHEAVRLATQLIDTFTLYLIENKLKYKLS</sequence>
<feature type="domain" description="HTH gntR-type" evidence="4">
    <location>
        <begin position="14"/>
        <end position="84"/>
    </location>
</feature>
<evidence type="ECO:0000313" key="6">
    <source>
        <dbReference type="Proteomes" id="UP000686327"/>
    </source>
</evidence>
<keyword evidence="1" id="KW-0805">Transcription regulation</keyword>
<dbReference type="SMART" id="SM00895">
    <property type="entry name" value="FCD"/>
    <property type="match status" value="1"/>
</dbReference>
<dbReference type="PANTHER" id="PTHR43537:SF44">
    <property type="entry name" value="GNTR FAMILY REGULATORY PROTEIN"/>
    <property type="match status" value="1"/>
</dbReference>
<evidence type="ECO:0000259" key="4">
    <source>
        <dbReference type="PROSITE" id="PS50949"/>
    </source>
</evidence>
<gene>
    <name evidence="5" type="ORF">KC222_04415</name>
</gene>
<dbReference type="EMBL" id="JAGRYU010000008">
    <property type="protein sequence ID" value="MBU4681252.1"/>
    <property type="molecule type" value="Genomic_DNA"/>
</dbReference>
<dbReference type="InterPro" id="IPR000524">
    <property type="entry name" value="Tscrpt_reg_HTH_GntR"/>
</dbReference>
<keyword evidence="6" id="KW-1185">Reference proteome</keyword>
<dbReference type="PROSITE" id="PS50949">
    <property type="entry name" value="HTH_GNTR"/>
    <property type="match status" value="1"/>
</dbReference>
<keyword evidence="2" id="KW-0238">DNA-binding</keyword>
<reference evidence="6" key="1">
    <citation type="submission" date="2023-07" db="EMBL/GenBank/DDBJ databases">
        <title>Cedecea davisae an AmpC producer and its therapeutic implications.</title>
        <authorList>
            <person name="Notter J."/>
        </authorList>
    </citation>
    <scope>NUCLEOTIDE SEQUENCE [LARGE SCALE GENOMIC DNA]</scope>
    <source>
        <strain evidence="6">1</strain>
    </source>
</reference>
<dbReference type="PANTHER" id="PTHR43537">
    <property type="entry name" value="TRANSCRIPTIONAL REGULATOR, GNTR FAMILY"/>
    <property type="match status" value="1"/>
</dbReference>
<accession>A0ABS6DDW3</accession>
<evidence type="ECO:0000313" key="5">
    <source>
        <dbReference type="EMBL" id="MBU4681252.1"/>
    </source>
</evidence>
<proteinExistence type="predicted"/>
<dbReference type="Pfam" id="PF00392">
    <property type="entry name" value="GntR"/>
    <property type="match status" value="1"/>
</dbReference>
<organism evidence="5 6">
    <name type="scientific">Cedecea davisae</name>
    <dbReference type="NCBI Taxonomy" id="158484"/>
    <lineage>
        <taxon>Bacteria</taxon>
        <taxon>Pseudomonadati</taxon>
        <taxon>Pseudomonadota</taxon>
        <taxon>Gammaproteobacteria</taxon>
        <taxon>Enterobacterales</taxon>
        <taxon>Enterobacteriaceae</taxon>
        <taxon>Cedecea</taxon>
    </lineage>
</organism>
<keyword evidence="3" id="KW-0804">Transcription</keyword>
<evidence type="ECO:0000256" key="3">
    <source>
        <dbReference type="ARBA" id="ARBA00023163"/>
    </source>
</evidence>
<dbReference type="CDD" id="cd07377">
    <property type="entry name" value="WHTH_GntR"/>
    <property type="match status" value="1"/>
</dbReference>
<dbReference type="InterPro" id="IPR011711">
    <property type="entry name" value="GntR_C"/>
</dbReference>
<protein>
    <submittedName>
        <fullName evidence="5">FadR family transcriptional regulator</fullName>
    </submittedName>
</protein>